<keyword evidence="2" id="KW-1185">Reference proteome</keyword>
<evidence type="ECO:0000313" key="1">
    <source>
        <dbReference type="EMBL" id="KEZ88729.1"/>
    </source>
</evidence>
<organism evidence="1 2">
    <name type="scientific">Clostridium sulfidigenes</name>
    <dbReference type="NCBI Taxonomy" id="318464"/>
    <lineage>
        <taxon>Bacteria</taxon>
        <taxon>Bacillati</taxon>
        <taxon>Bacillota</taxon>
        <taxon>Clostridia</taxon>
        <taxon>Eubacteriales</taxon>
        <taxon>Clostridiaceae</taxon>
        <taxon>Clostridium</taxon>
    </lineage>
</organism>
<dbReference type="EMBL" id="JPMD01000001">
    <property type="protein sequence ID" value="KEZ88729.1"/>
    <property type="molecule type" value="Genomic_DNA"/>
</dbReference>
<name>A0A084JIE5_9CLOT</name>
<gene>
    <name evidence="1" type="ORF">IO99_00715</name>
</gene>
<protein>
    <submittedName>
        <fullName evidence="1">Uncharacterized protein</fullName>
    </submittedName>
</protein>
<evidence type="ECO:0000313" key="2">
    <source>
        <dbReference type="Proteomes" id="UP000028542"/>
    </source>
</evidence>
<dbReference type="Proteomes" id="UP000028542">
    <property type="component" value="Unassembled WGS sequence"/>
</dbReference>
<reference evidence="1 2" key="1">
    <citation type="submission" date="2014-07" db="EMBL/GenBank/DDBJ databases">
        <title>Draft genome of Clostridium sulfidigenes 113A isolated from sediments associated with methane hydrate from Krishna Godavari basin.</title>
        <authorList>
            <person name="Honkalas V.S."/>
            <person name="Dabir A.P."/>
            <person name="Arora P."/>
            <person name="Dhakephalkar P.K."/>
        </authorList>
    </citation>
    <scope>NUCLEOTIDE SEQUENCE [LARGE SCALE GENOMIC DNA]</scope>
    <source>
        <strain evidence="1 2">113A</strain>
    </source>
</reference>
<accession>A0A084JIE5</accession>
<proteinExistence type="predicted"/>
<sequence length="115" mass="12152">MGAKNKVISGDYLNKPVVSVSGKALIGVGMFKQLELNKTNVMDYEVVDQESRKSAASAVGRGLAGSLLLGPVGALAGLSAKSKGIHIIAIQFKDGKKSLIEVDDKKYKAIMKSLF</sequence>
<dbReference type="RefSeq" id="WP_035129078.1">
    <property type="nucleotide sequence ID" value="NZ_JPMD01000001.1"/>
</dbReference>
<dbReference type="AlphaFoldDB" id="A0A084JIE5"/>
<dbReference type="eggNOG" id="ENOG5032S0X">
    <property type="taxonomic scope" value="Bacteria"/>
</dbReference>
<comment type="caution">
    <text evidence="1">The sequence shown here is derived from an EMBL/GenBank/DDBJ whole genome shotgun (WGS) entry which is preliminary data.</text>
</comment>